<dbReference type="EMBL" id="BONI01000037">
    <property type="protein sequence ID" value="GIG07671.1"/>
    <property type="molecule type" value="Genomic_DNA"/>
</dbReference>
<evidence type="ECO:0000313" key="2">
    <source>
        <dbReference type="Proteomes" id="UP000630887"/>
    </source>
</evidence>
<accession>A0A8J3L320</accession>
<dbReference type="RefSeq" id="WP_203694009.1">
    <property type="nucleotide sequence ID" value="NZ_BAAALC010000020.1"/>
</dbReference>
<sequence>MASISGLHQPWAPRPGADAVFASALAIAEFALRAETLLPAHRDELLSIAIWKWTERDGKWRTRFRSSGALSLGPGWHRHVNHEHVTPRLALRRAMLQEPHRTGEILRSAQACVVTREEHCRLNAVGEELQGWERYRAAQVGVYDMATGSLMIWNDDAGGVPARP</sequence>
<comment type="caution">
    <text evidence="1">The sequence shown here is derived from an EMBL/GenBank/DDBJ whole genome shotgun (WGS) entry which is preliminary data.</text>
</comment>
<keyword evidence="2" id="KW-1185">Reference proteome</keyword>
<dbReference type="Proteomes" id="UP000630887">
    <property type="component" value="Unassembled WGS sequence"/>
</dbReference>
<reference evidence="1 2" key="1">
    <citation type="submission" date="2021-01" db="EMBL/GenBank/DDBJ databases">
        <title>Whole genome shotgun sequence of Catellatospora coxensis NBRC 107359.</title>
        <authorList>
            <person name="Komaki H."/>
            <person name="Tamura T."/>
        </authorList>
    </citation>
    <scope>NUCLEOTIDE SEQUENCE [LARGE SCALE GENOMIC DNA]</scope>
    <source>
        <strain evidence="1 2">NBRC 107359</strain>
    </source>
</reference>
<gene>
    <name evidence="1" type="ORF">Cco03nite_43710</name>
</gene>
<evidence type="ECO:0000313" key="1">
    <source>
        <dbReference type="EMBL" id="GIG07671.1"/>
    </source>
</evidence>
<dbReference type="AlphaFoldDB" id="A0A8J3L320"/>
<name>A0A8J3L320_9ACTN</name>
<protein>
    <submittedName>
        <fullName evidence="1">Uncharacterized protein</fullName>
    </submittedName>
</protein>
<proteinExistence type="predicted"/>
<organism evidence="1 2">
    <name type="scientific">Catellatospora coxensis</name>
    <dbReference type="NCBI Taxonomy" id="310354"/>
    <lineage>
        <taxon>Bacteria</taxon>
        <taxon>Bacillati</taxon>
        <taxon>Actinomycetota</taxon>
        <taxon>Actinomycetes</taxon>
        <taxon>Micromonosporales</taxon>
        <taxon>Micromonosporaceae</taxon>
        <taxon>Catellatospora</taxon>
    </lineage>
</organism>